<dbReference type="GO" id="GO:0009252">
    <property type="term" value="P:peptidoglycan biosynthetic process"/>
    <property type="evidence" value="ECO:0007669"/>
    <property type="project" value="UniProtKB-UniRule"/>
</dbReference>
<feature type="region of interest" description="Disordered" evidence="8">
    <location>
        <begin position="1"/>
        <end position="45"/>
    </location>
</feature>
<feature type="site" description="Important for catalytic activity" evidence="7">
    <location>
        <position position="272"/>
    </location>
</feature>
<comment type="caution">
    <text evidence="9">The sequence shown here is derived from an EMBL/GenBank/DDBJ whole genome shotgun (WGS) entry which is preliminary data.</text>
</comment>
<evidence type="ECO:0000313" key="9">
    <source>
        <dbReference type="EMBL" id="GEA84243.1"/>
    </source>
</evidence>
<organism evidence="9 10">
    <name type="scientific">Cellulomonas gelida</name>
    <dbReference type="NCBI Taxonomy" id="1712"/>
    <lineage>
        <taxon>Bacteria</taxon>
        <taxon>Bacillati</taxon>
        <taxon>Actinomycetota</taxon>
        <taxon>Actinomycetes</taxon>
        <taxon>Micrococcales</taxon>
        <taxon>Cellulomonadaceae</taxon>
        <taxon>Cellulomonas</taxon>
    </lineage>
</organism>
<dbReference type="PANTHER" id="PTHR30518:SF2">
    <property type="entry name" value="ENDOLYTIC MUREIN TRANSGLYCOSYLASE"/>
    <property type="match status" value="1"/>
</dbReference>
<comment type="subcellular location">
    <subcellularLocation>
        <location evidence="7">Cell membrane</location>
        <topology evidence="7">Single-pass membrane protein</topology>
    </subcellularLocation>
</comment>
<evidence type="ECO:0000256" key="5">
    <source>
        <dbReference type="ARBA" id="ARBA00023239"/>
    </source>
</evidence>
<evidence type="ECO:0000256" key="1">
    <source>
        <dbReference type="ARBA" id="ARBA00022475"/>
    </source>
</evidence>
<accession>A0A4Y3KK09</accession>
<evidence type="ECO:0000256" key="7">
    <source>
        <dbReference type="HAMAP-Rule" id="MF_02065"/>
    </source>
</evidence>
<dbReference type="Gene3D" id="3.30.1490.480">
    <property type="entry name" value="Endolytic murein transglycosylase"/>
    <property type="match status" value="1"/>
</dbReference>
<gene>
    <name evidence="7" type="primary">mltG</name>
    <name evidence="9" type="ORF">CGE01nite_14940</name>
</gene>
<dbReference type="EC" id="4.2.2.29" evidence="7"/>
<dbReference type="AlphaFoldDB" id="A0A4Y3KK09"/>
<evidence type="ECO:0000256" key="3">
    <source>
        <dbReference type="ARBA" id="ARBA00022989"/>
    </source>
</evidence>
<evidence type="ECO:0000313" key="10">
    <source>
        <dbReference type="Proteomes" id="UP000320461"/>
    </source>
</evidence>
<protein>
    <recommendedName>
        <fullName evidence="7">Endolytic murein transglycosylase</fullName>
        <ecNumber evidence="7">4.2.2.29</ecNumber>
    </recommendedName>
    <alternativeName>
        <fullName evidence="7">Peptidoglycan lytic transglycosylase</fullName>
    </alternativeName>
    <alternativeName>
        <fullName evidence="7">Peptidoglycan polymerization terminase</fullName>
    </alternativeName>
</protein>
<dbReference type="HAMAP" id="MF_02065">
    <property type="entry name" value="MltG"/>
    <property type="match status" value="1"/>
</dbReference>
<evidence type="ECO:0000256" key="8">
    <source>
        <dbReference type="SAM" id="MobiDB-lite"/>
    </source>
</evidence>
<feature type="compositionally biased region" description="Polar residues" evidence="8">
    <location>
        <begin position="1"/>
        <end position="11"/>
    </location>
</feature>
<feature type="compositionally biased region" description="Basic and acidic residues" evidence="8">
    <location>
        <begin position="27"/>
        <end position="44"/>
    </location>
</feature>
<comment type="function">
    <text evidence="7">Functions as a peptidoglycan terminase that cleaves nascent peptidoglycan strands endolytically to terminate their elongation.</text>
</comment>
<proteinExistence type="inferred from homology"/>
<keyword evidence="3 7" id="KW-1133">Transmembrane helix</keyword>
<name>A0A4Y3KK09_9CELL</name>
<dbReference type="Pfam" id="PF02618">
    <property type="entry name" value="YceG"/>
    <property type="match status" value="1"/>
</dbReference>
<keyword evidence="4 7" id="KW-0472">Membrane</keyword>
<dbReference type="EMBL" id="BJLQ01000012">
    <property type="protein sequence ID" value="GEA84243.1"/>
    <property type="molecule type" value="Genomic_DNA"/>
</dbReference>
<comment type="catalytic activity">
    <reaction evidence="7">
        <text>a peptidoglycan chain = a peptidoglycan chain with N-acetyl-1,6-anhydromuramyl-[peptide] at the reducing end + a peptidoglycan chain with N-acetylglucosamine at the non-reducing end.</text>
        <dbReference type="EC" id="4.2.2.29"/>
    </reaction>
</comment>
<dbReference type="NCBIfam" id="TIGR00247">
    <property type="entry name" value="endolytic transglycosylase MltG"/>
    <property type="match status" value="1"/>
</dbReference>
<reference evidence="9 10" key="1">
    <citation type="submission" date="2019-06" db="EMBL/GenBank/DDBJ databases">
        <title>Whole genome shotgun sequence of Cellulomonas gelida NBRC 3748.</title>
        <authorList>
            <person name="Hosoyama A."/>
            <person name="Uohara A."/>
            <person name="Ohji S."/>
            <person name="Ichikawa N."/>
        </authorList>
    </citation>
    <scope>NUCLEOTIDE SEQUENCE [LARGE SCALE GENOMIC DNA]</scope>
    <source>
        <strain evidence="9 10">NBRC 3748</strain>
    </source>
</reference>
<evidence type="ECO:0000256" key="2">
    <source>
        <dbReference type="ARBA" id="ARBA00022692"/>
    </source>
</evidence>
<keyword evidence="1 7" id="KW-1003">Cell membrane</keyword>
<dbReference type="GO" id="GO:0008932">
    <property type="term" value="F:lytic endotransglycosylase activity"/>
    <property type="evidence" value="ECO:0007669"/>
    <property type="project" value="UniProtKB-UniRule"/>
</dbReference>
<keyword evidence="6 7" id="KW-0961">Cell wall biogenesis/degradation</keyword>
<comment type="similarity">
    <text evidence="7">Belongs to the transglycosylase MltG family.</text>
</comment>
<sequence>METHVSDSQTEWWAPARPGASETPAPEARRSRDRGHGRARAERARKARRRRTTWVVLVVLLLVGGAGYLVWSMLDGMFDSSGNSASATDFPGPGHGSVDIVVNPGDSGKAIGQTLKDAGVVASVSAFVSAYAANPGATGIQPGTYSMLLEIPAADAVTSLLNPATRVETKLTVVEGKTADEILAVVAEKLDVPVEDVEKAVGDGSAIGLPKEANGSLEGWLFPATYVIQPDDDAVTVLSAMTAKTVQVLTDRGVAEKDRETVLIKASLVEREGKLDEDRPKIARTIENRLEQDWRLDIDAAVAYGAGVNGTQLTQAMLDDTTNPYNLRRLKGLPPTPIASPGTASIDAVLNPADGDWMYWCTPNLDTGVTVFSETDAEHAQCVADLNAWLEENPQ</sequence>
<keyword evidence="10" id="KW-1185">Reference proteome</keyword>
<keyword evidence="2 7" id="KW-0812">Transmembrane</keyword>
<dbReference type="GO" id="GO:0005886">
    <property type="term" value="C:plasma membrane"/>
    <property type="evidence" value="ECO:0007669"/>
    <property type="project" value="UniProtKB-SubCell"/>
</dbReference>
<dbReference type="InterPro" id="IPR003770">
    <property type="entry name" value="MLTG-like"/>
</dbReference>
<dbReference type="GO" id="GO:0071555">
    <property type="term" value="P:cell wall organization"/>
    <property type="evidence" value="ECO:0007669"/>
    <property type="project" value="UniProtKB-KW"/>
</dbReference>
<evidence type="ECO:0000256" key="4">
    <source>
        <dbReference type="ARBA" id="ARBA00023136"/>
    </source>
</evidence>
<dbReference type="PANTHER" id="PTHR30518">
    <property type="entry name" value="ENDOLYTIC MUREIN TRANSGLYCOSYLASE"/>
    <property type="match status" value="1"/>
</dbReference>
<feature type="transmembrane region" description="Helical" evidence="7">
    <location>
        <begin position="53"/>
        <end position="74"/>
    </location>
</feature>
<dbReference type="Proteomes" id="UP000320461">
    <property type="component" value="Unassembled WGS sequence"/>
</dbReference>
<evidence type="ECO:0000256" key="6">
    <source>
        <dbReference type="ARBA" id="ARBA00023316"/>
    </source>
</evidence>
<keyword evidence="5 7" id="KW-0456">Lyase</keyword>